<dbReference type="AlphaFoldDB" id="A0A3M3X1S2"/>
<dbReference type="InterPro" id="IPR051921">
    <property type="entry name" value="ABC_osmolyte_uptake_ATP-bind"/>
</dbReference>
<keyword evidence="1" id="KW-0067">ATP-binding</keyword>
<accession>A0A3M3X1S2</accession>
<organism evidence="1 2">
    <name type="scientific">Pseudomonas amygdali pv. eriobotryae</name>
    <dbReference type="NCBI Taxonomy" id="129137"/>
    <lineage>
        <taxon>Bacteria</taxon>
        <taxon>Pseudomonadati</taxon>
        <taxon>Pseudomonadota</taxon>
        <taxon>Gammaproteobacteria</taxon>
        <taxon>Pseudomonadales</taxon>
        <taxon>Pseudomonadaceae</taxon>
        <taxon>Pseudomonas</taxon>
        <taxon>Pseudomonas amygdali</taxon>
    </lineage>
</organism>
<dbReference type="PANTHER" id="PTHR43869:SF1">
    <property type="entry name" value="GLYCINE BETAINE_PROLINE BETAINE TRANSPORT SYSTEM ATP-BINDING PROTEIN PROV"/>
    <property type="match status" value="1"/>
</dbReference>
<gene>
    <name evidence="1" type="ORF">ALQ39_05679</name>
</gene>
<dbReference type="PANTHER" id="PTHR43869">
    <property type="entry name" value="GLYCINE BETAINE/PROLINE BETAINE TRANSPORT SYSTEM ATP-BINDING PROTEIN PROV"/>
    <property type="match status" value="1"/>
</dbReference>
<proteinExistence type="predicted"/>
<keyword evidence="1" id="KW-0547">Nucleotide-binding</keyword>
<dbReference type="InterPro" id="IPR027417">
    <property type="entry name" value="P-loop_NTPase"/>
</dbReference>
<evidence type="ECO:0000313" key="1">
    <source>
        <dbReference type="EMBL" id="RMO63383.1"/>
    </source>
</evidence>
<dbReference type="Proteomes" id="UP000275613">
    <property type="component" value="Unassembled WGS sequence"/>
</dbReference>
<protein>
    <submittedName>
        <fullName evidence="1">Histidine ABC transporter ATP-binding protein</fullName>
    </submittedName>
</protein>
<comment type="caution">
    <text evidence="1">The sequence shown here is derived from an EMBL/GenBank/DDBJ whole genome shotgun (WGS) entry which is preliminary data.</text>
</comment>
<sequence length="88" mass="10010">MILMDEAFSALDPLIRAEMQDQLLELQASLHKTIVFITHDLDEAVRIGNRIAILKDGRLIQVGTPKEILHSPADDYVDRFVQRRVATL</sequence>
<dbReference type="Gene3D" id="3.40.50.300">
    <property type="entry name" value="P-loop containing nucleotide triphosphate hydrolases"/>
    <property type="match status" value="1"/>
</dbReference>
<dbReference type="SUPFAM" id="SSF52540">
    <property type="entry name" value="P-loop containing nucleoside triphosphate hydrolases"/>
    <property type="match status" value="1"/>
</dbReference>
<name>A0A3M3X1S2_PSEA0</name>
<evidence type="ECO:0000313" key="2">
    <source>
        <dbReference type="Proteomes" id="UP000275613"/>
    </source>
</evidence>
<dbReference type="GO" id="GO:0005524">
    <property type="term" value="F:ATP binding"/>
    <property type="evidence" value="ECO:0007669"/>
    <property type="project" value="UniProtKB-KW"/>
</dbReference>
<dbReference type="EMBL" id="RBPV01000102">
    <property type="protein sequence ID" value="RMO63383.1"/>
    <property type="molecule type" value="Genomic_DNA"/>
</dbReference>
<reference evidence="1 2" key="1">
    <citation type="submission" date="2018-08" db="EMBL/GenBank/DDBJ databases">
        <title>Recombination of ecologically and evolutionarily significant loci maintains genetic cohesion in the Pseudomonas syringae species complex.</title>
        <authorList>
            <person name="Dillon M."/>
            <person name="Thakur S."/>
            <person name="Almeida R.N.D."/>
            <person name="Weir B.S."/>
            <person name="Guttman D.S."/>
        </authorList>
    </citation>
    <scope>NUCLEOTIDE SEQUENCE [LARGE SCALE GENOMIC DNA]</scope>
    <source>
        <strain evidence="1 2">ICMP 4316</strain>
    </source>
</reference>